<reference evidence="4" key="1">
    <citation type="submission" date="2024-01" db="EMBL/GenBank/DDBJ databases">
        <title>The genome sequence of Micromonospora mangrovi CCTCC AA 2012012.</title>
        <authorList>
            <person name="Gao J."/>
        </authorList>
    </citation>
    <scope>NUCLEOTIDE SEQUENCE</scope>
    <source>
        <strain evidence="4">CCTCC AA 2012012</strain>
    </source>
</reference>
<evidence type="ECO:0000256" key="1">
    <source>
        <dbReference type="SAM" id="Coils"/>
    </source>
</evidence>
<evidence type="ECO:0000313" key="5">
    <source>
        <dbReference type="EMBL" id="XCH76758.1"/>
    </source>
</evidence>
<name>A0AAU7MF09_9ACTN</name>
<reference evidence="5" key="2">
    <citation type="submission" date="2024-06" db="EMBL/GenBank/DDBJ databases">
        <title>Micromonospora mangrovi CCTCC AA 2012012 genome sequences.</title>
        <authorList>
            <person name="Gao J."/>
        </authorList>
    </citation>
    <scope>NUCLEOTIDE SEQUENCE</scope>
    <source>
        <strain evidence="5">CCTCC AA 2012012</strain>
    </source>
</reference>
<feature type="transmembrane region" description="Helical" evidence="2">
    <location>
        <begin position="20"/>
        <end position="42"/>
    </location>
</feature>
<evidence type="ECO:0000313" key="4">
    <source>
        <dbReference type="EMBL" id="XBP96054.1"/>
    </source>
</evidence>
<gene>
    <name evidence="5" type="ORF">ABUL08_11910</name>
    <name evidence="4" type="ORF">VK199_11860</name>
</gene>
<dbReference type="RefSeq" id="WP_350937430.1">
    <property type="nucleotide sequence ID" value="NZ_CP157762.1"/>
</dbReference>
<organism evidence="4">
    <name type="scientific">Micromonospora sp. CCTCC AA 2012012</name>
    <dbReference type="NCBI Taxonomy" id="3111921"/>
    <lineage>
        <taxon>Bacteria</taxon>
        <taxon>Bacillati</taxon>
        <taxon>Actinomycetota</taxon>
        <taxon>Actinomycetes</taxon>
        <taxon>Micromonosporales</taxon>
        <taxon>Micromonosporaceae</taxon>
        <taxon>Micromonospora</taxon>
    </lineage>
</organism>
<accession>A0AAU7MF09</accession>
<dbReference type="Pfam" id="PF01145">
    <property type="entry name" value="Band_7"/>
    <property type="match status" value="1"/>
</dbReference>
<dbReference type="EMBL" id="CP159342">
    <property type="protein sequence ID" value="XCH76758.1"/>
    <property type="molecule type" value="Genomic_DNA"/>
</dbReference>
<evidence type="ECO:0000256" key="2">
    <source>
        <dbReference type="SAM" id="Phobius"/>
    </source>
</evidence>
<feature type="domain" description="Band 7" evidence="3">
    <location>
        <begin position="47"/>
        <end position="295"/>
    </location>
</feature>
<dbReference type="InterPro" id="IPR001107">
    <property type="entry name" value="Band_7"/>
</dbReference>
<dbReference type="EMBL" id="CP157762">
    <property type="protein sequence ID" value="XBP96054.1"/>
    <property type="molecule type" value="Genomic_DNA"/>
</dbReference>
<keyword evidence="1" id="KW-0175">Coiled coil</keyword>
<protein>
    <submittedName>
        <fullName evidence="4">SPFH domain-containing protein</fullName>
    </submittedName>
</protein>
<evidence type="ECO:0000259" key="3">
    <source>
        <dbReference type="Pfam" id="PF01145"/>
    </source>
</evidence>
<keyword evidence="2" id="KW-0812">Transmembrane</keyword>
<proteinExistence type="predicted"/>
<sequence length="338" mass="35966">MATRRVGPAVGFPPRRIVPVVGSVLAGAIVLIVALTAVVGGFDKTAGGEVGVVRNGGWLDNNRVRQVIPPASSLTWTGMYSTIHRYPAQQRFYTITSDNRRGDRTGVDVVNTPSSDGVEMGIEGTIYFTLNLDPKILKAFDTKFGTRQFRGVDGQLRYAYEGDEGWSTFLDAIVRPVIDNDLRIQINSFRCAELVSSCALVQNGAQRTGTSAPANPDGGGQTNNTNIAKVQEAVNSSLPKDLAEMLGGNFFEGIKFNLARVTLPQTVQDAVSKAQAAYAQVSEAQARVAQAKAEAEANKTRQQGYDACSACAQIDIIKALPPGVTTYAPGAGATVPLQ</sequence>
<dbReference type="AlphaFoldDB" id="A0AAU7MF09"/>
<feature type="coiled-coil region" evidence="1">
    <location>
        <begin position="274"/>
        <end position="301"/>
    </location>
</feature>
<keyword evidence="2" id="KW-1133">Transmembrane helix</keyword>
<keyword evidence="2" id="KW-0472">Membrane</keyword>